<protein>
    <submittedName>
        <fullName evidence="2">Glycosyltransferase family 2 protein</fullName>
    </submittedName>
</protein>
<dbReference type="InterPro" id="IPR001173">
    <property type="entry name" value="Glyco_trans_2-like"/>
</dbReference>
<evidence type="ECO:0000313" key="2">
    <source>
        <dbReference type="EMBL" id="MBD2293064.1"/>
    </source>
</evidence>
<gene>
    <name evidence="2" type="ORF">H6G06_06085</name>
</gene>
<name>A0A926WEH4_9NOST</name>
<dbReference type="PANTHER" id="PTHR43685:SF11">
    <property type="entry name" value="GLYCOSYLTRANSFERASE TAGX-RELATED"/>
    <property type="match status" value="1"/>
</dbReference>
<dbReference type="EMBL" id="JACJQU010000002">
    <property type="protein sequence ID" value="MBD2293064.1"/>
    <property type="molecule type" value="Genomic_DNA"/>
</dbReference>
<dbReference type="CDD" id="cd00761">
    <property type="entry name" value="Glyco_tranf_GTA_type"/>
    <property type="match status" value="1"/>
</dbReference>
<dbReference type="Proteomes" id="UP000662185">
    <property type="component" value="Unassembled WGS sequence"/>
</dbReference>
<comment type="caution">
    <text evidence="2">The sequence shown here is derived from an EMBL/GenBank/DDBJ whole genome shotgun (WGS) entry which is preliminary data.</text>
</comment>
<evidence type="ECO:0000313" key="3">
    <source>
        <dbReference type="Proteomes" id="UP000662185"/>
    </source>
</evidence>
<dbReference type="InterPro" id="IPR050834">
    <property type="entry name" value="Glycosyltransf_2"/>
</dbReference>
<sequence>MTTLQASEKNGYNQVFPLVSVIITNYNYGRFLRQSIESVFQQTYRNFEIIVVDDGSTDNSRDIIESYGDRLIAVFQENAGMSASRNAGYAKSTGEIVCFLDADDYYHPEKLQKVVSSFLSHPEWVMVGHRWTCVNGESVPVGSSASDRMSRGDVKPLLLKWGKYASAITSASAYRRNALEKVMPSRGNMGIDTYLNASLPFYGEVGGINENLMFYRIHGKNIRAHSDNIDRLIKQREAIANFINQSAENQGLTARFDLQRDADYRTYKAIEKGGASWSELLAIIWLSIREAIAIRRSPKDTLIRLLSRTISAVPGQGILVLRYGLRGYISYKFSSKQPKYSN</sequence>
<keyword evidence="3" id="KW-1185">Reference proteome</keyword>
<reference evidence="3" key="1">
    <citation type="journal article" date="2020" name="ISME J.">
        <title>Comparative genomics reveals insights into cyanobacterial evolution and habitat adaptation.</title>
        <authorList>
            <person name="Chen M.Y."/>
            <person name="Teng W.K."/>
            <person name="Zhao L."/>
            <person name="Hu C.X."/>
            <person name="Zhou Y.K."/>
            <person name="Han B.P."/>
            <person name="Song L.R."/>
            <person name="Shu W.S."/>
        </authorList>
    </citation>
    <scope>NUCLEOTIDE SEQUENCE [LARGE SCALE GENOMIC DNA]</scope>
    <source>
        <strain evidence="3">FACHB-251</strain>
    </source>
</reference>
<accession>A0A926WEH4</accession>
<dbReference type="RefSeq" id="WP_190558061.1">
    <property type="nucleotide sequence ID" value="NZ_JACJQU010000002.1"/>
</dbReference>
<dbReference type="AlphaFoldDB" id="A0A926WEH4"/>
<organism evidence="2 3">
    <name type="scientific">Anabaena sphaerica FACHB-251</name>
    <dbReference type="NCBI Taxonomy" id="2692883"/>
    <lineage>
        <taxon>Bacteria</taxon>
        <taxon>Bacillati</taxon>
        <taxon>Cyanobacteriota</taxon>
        <taxon>Cyanophyceae</taxon>
        <taxon>Nostocales</taxon>
        <taxon>Nostocaceae</taxon>
        <taxon>Anabaena</taxon>
    </lineage>
</organism>
<evidence type="ECO:0000259" key="1">
    <source>
        <dbReference type="Pfam" id="PF00535"/>
    </source>
</evidence>
<proteinExistence type="predicted"/>
<dbReference type="Pfam" id="PF00535">
    <property type="entry name" value="Glycos_transf_2"/>
    <property type="match status" value="1"/>
</dbReference>
<dbReference type="PANTHER" id="PTHR43685">
    <property type="entry name" value="GLYCOSYLTRANSFERASE"/>
    <property type="match status" value="1"/>
</dbReference>
<dbReference type="SUPFAM" id="SSF53448">
    <property type="entry name" value="Nucleotide-diphospho-sugar transferases"/>
    <property type="match status" value="1"/>
</dbReference>
<dbReference type="InterPro" id="IPR029044">
    <property type="entry name" value="Nucleotide-diphossugar_trans"/>
</dbReference>
<dbReference type="Gene3D" id="3.90.550.10">
    <property type="entry name" value="Spore Coat Polysaccharide Biosynthesis Protein SpsA, Chain A"/>
    <property type="match status" value="1"/>
</dbReference>
<feature type="domain" description="Glycosyltransferase 2-like" evidence="1">
    <location>
        <begin position="20"/>
        <end position="182"/>
    </location>
</feature>